<dbReference type="Proteomes" id="UP000616114">
    <property type="component" value="Unassembled WGS sequence"/>
</dbReference>
<dbReference type="InterPro" id="IPR050921">
    <property type="entry name" value="T4SS_GSP_E_ATPase"/>
</dbReference>
<comment type="caution">
    <text evidence="3">The sequence shown here is derived from an EMBL/GenBank/DDBJ whole genome shotgun (WGS) entry which is preliminary data.</text>
</comment>
<accession>A0A8J2TYD7</accession>
<evidence type="ECO:0000313" key="3">
    <source>
        <dbReference type="EMBL" id="GGA14989.1"/>
    </source>
</evidence>
<dbReference type="Pfam" id="PF00437">
    <property type="entry name" value="T2SSE"/>
    <property type="match status" value="1"/>
</dbReference>
<reference evidence="3" key="2">
    <citation type="submission" date="2020-09" db="EMBL/GenBank/DDBJ databases">
        <authorList>
            <person name="Sun Q."/>
            <person name="Zhou Y."/>
        </authorList>
    </citation>
    <scope>NUCLEOTIDE SEQUENCE</scope>
    <source>
        <strain evidence="3">CGMCC 1.12785</strain>
    </source>
</reference>
<sequence length="406" mass="43553">MAALDVINEEVRELVRRRGLNPRRDRLRTRELVDAVIADYEMRSLRSDLPVLPDPDLARKQVLDALAGFGPLQEFLDADDVEEVWINGPGAVFVSRAGVSELTTVVLTEQQITDLIEQLLESSGRRADLSQPFADAALPDGSRVHVVLPDITRRHPSVNIRKFIARPRSLDALAATGTLSPQAARFLRAAVVAGANIVVSGATQAGKTTLLNTLASAIPARERVISCEEVFELNLPSRDWVAMQCRQPSLEGTGEVTLRTLVKEALRMRPDRILIGEVRAAEALDLLLALNAGLPGMGTLHANSARAAIGKLTTLPLLAGQNISSGFVVPTVAASIDLVVHCAREADGARKVTEIVAVPGAAEGTVVETEEIFLSRRGTLVRGAGMSHLGERFARAGLSLHEELGG</sequence>
<dbReference type="AlphaFoldDB" id="A0A8J2TYD7"/>
<protein>
    <submittedName>
        <fullName evidence="3">Pilus assembly protein CpaF</fullName>
    </submittedName>
</protein>
<gene>
    <name evidence="3" type="ORF">GCM10011333_17490</name>
</gene>
<evidence type="ECO:0000259" key="2">
    <source>
        <dbReference type="Pfam" id="PF00437"/>
    </source>
</evidence>
<dbReference type="EMBL" id="BMFY01000006">
    <property type="protein sequence ID" value="GGA14989.1"/>
    <property type="molecule type" value="Genomic_DNA"/>
</dbReference>
<proteinExistence type="inferred from homology"/>
<keyword evidence="4" id="KW-1185">Reference proteome</keyword>
<dbReference type="InterPro" id="IPR001482">
    <property type="entry name" value="T2SS/T4SS_dom"/>
</dbReference>
<dbReference type="SUPFAM" id="SSF52540">
    <property type="entry name" value="P-loop containing nucleoside triphosphate hydrolases"/>
    <property type="match status" value="1"/>
</dbReference>
<evidence type="ECO:0000256" key="1">
    <source>
        <dbReference type="ARBA" id="ARBA00006611"/>
    </source>
</evidence>
<dbReference type="PANTHER" id="PTHR30486">
    <property type="entry name" value="TWITCHING MOTILITY PROTEIN PILT"/>
    <property type="match status" value="1"/>
</dbReference>
<dbReference type="Gene3D" id="3.40.50.300">
    <property type="entry name" value="P-loop containing nucleotide triphosphate hydrolases"/>
    <property type="match status" value="1"/>
</dbReference>
<dbReference type="Gene3D" id="3.30.450.380">
    <property type="match status" value="1"/>
</dbReference>
<name>A0A8J2TYD7_9MICO</name>
<comment type="similarity">
    <text evidence="1">Belongs to the GSP E family.</text>
</comment>
<dbReference type="PANTHER" id="PTHR30486:SF6">
    <property type="entry name" value="TYPE IV PILUS RETRACTATION ATPASE PILT"/>
    <property type="match status" value="1"/>
</dbReference>
<organism evidence="3 4">
    <name type="scientific">Sediminivirga luteola</name>
    <dbReference type="NCBI Taxonomy" id="1774748"/>
    <lineage>
        <taxon>Bacteria</taxon>
        <taxon>Bacillati</taxon>
        <taxon>Actinomycetota</taxon>
        <taxon>Actinomycetes</taxon>
        <taxon>Micrococcales</taxon>
        <taxon>Brevibacteriaceae</taxon>
        <taxon>Sediminivirga</taxon>
    </lineage>
</organism>
<dbReference type="GO" id="GO:0016887">
    <property type="term" value="F:ATP hydrolysis activity"/>
    <property type="evidence" value="ECO:0007669"/>
    <property type="project" value="InterPro"/>
</dbReference>
<reference evidence="3" key="1">
    <citation type="journal article" date="2014" name="Int. J. Syst. Evol. Microbiol.">
        <title>Complete genome sequence of Corynebacterium casei LMG S-19264T (=DSM 44701T), isolated from a smear-ripened cheese.</title>
        <authorList>
            <consortium name="US DOE Joint Genome Institute (JGI-PGF)"/>
            <person name="Walter F."/>
            <person name="Albersmeier A."/>
            <person name="Kalinowski J."/>
            <person name="Ruckert C."/>
        </authorList>
    </citation>
    <scope>NUCLEOTIDE SEQUENCE</scope>
    <source>
        <strain evidence="3">CGMCC 1.12785</strain>
    </source>
</reference>
<evidence type="ECO:0000313" key="4">
    <source>
        <dbReference type="Proteomes" id="UP000616114"/>
    </source>
</evidence>
<dbReference type="InterPro" id="IPR027417">
    <property type="entry name" value="P-loop_NTPase"/>
</dbReference>
<dbReference type="RefSeq" id="WP_188550533.1">
    <property type="nucleotide sequence ID" value="NZ_BMFY01000006.1"/>
</dbReference>
<feature type="domain" description="Bacterial type II secretion system protein E" evidence="2">
    <location>
        <begin position="67"/>
        <end position="346"/>
    </location>
</feature>
<dbReference type="CDD" id="cd01130">
    <property type="entry name" value="VirB11-like_ATPase"/>
    <property type="match status" value="1"/>
</dbReference>